<gene>
    <name evidence="2" type="ORF">BYL167_LOCUS41865</name>
</gene>
<dbReference type="AlphaFoldDB" id="A0A8S2ZMW7"/>
<feature type="compositionally biased region" description="Low complexity" evidence="1">
    <location>
        <begin position="37"/>
        <end position="62"/>
    </location>
</feature>
<dbReference type="EMBL" id="CAJOBH010107243">
    <property type="protein sequence ID" value="CAF4643416.1"/>
    <property type="molecule type" value="Genomic_DNA"/>
</dbReference>
<name>A0A8S2ZMW7_9BILA</name>
<feature type="non-terminal residue" evidence="2">
    <location>
        <position position="1"/>
    </location>
</feature>
<reference evidence="2" key="1">
    <citation type="submission" date="2021-02" db="EMBL/GenBank/DDBJ databases">
        <authorList>
            <person name="Nowell W R."/>
        </authorList>
    </citation>
    <scope>NUCLEOTIDE SEQUENCE</scope>
</reference>
<evidence type="ECO:0000313" key="3">
    <source>
        <dbReference type="Proteomes" id="UP000681967"/>
    </source>
</evidence>
<sequence length="80" mass="8525">VAKPQRTQSIQPSILEHTCIRNAKINAVTTRAQAKLQAQPQPSSANTSSTSTTSQSTCSSPPMATPLHDFSLSCIRSEQA</sequence>
<comment type="caution">
    <text evidence="2">The sequence shown here is derived from an EMBL/GenBank/DDBJ whole genome shotgun (WGS) entry which is preliminary data.</text>
</comment>
<evidence type="ECO:0000313" key="2">
    <source>
        <dbReference type="EMBL" id="CAF4643416.1"/>
    </source>
</evidence>
<feature type="non-terminal residue" evidence="2">
    <location>
        <position position="80"/>
    </location>
</feature>
<evidence type="ECO:0000256" key="1">
    <source>
        <dbReference type="SAM" id="MobiDB-lite"/>
    </source>
</evidence>
<organism evidence="2 3">
    <name type="scientific">Rotaria magnacalcarata</name>
    <dbReference type="NCBI Taxonomy" id="392030"/>
    <lineage>
        <taxon>Eukaryota</taxon>
        <taxon>Metazoa</taxon>
        <taxon>Spiralia</taxon>
        <taxon>Gnathifera</taxon>
        <taxon>Rotifera</taxon>
        <taxon>Eurotatoria</taxon>
        <taxon>Bdelloidea</taxon>
        <taxon>Philodinida</taxon>
        <taxon>Philodinidae</taxon>
        <taxon>Rotaria</taxon>
    </lineage>
</organism>
<dbReference type="Proteomes" id="UP000681967">
    <property type="component" value="Unassembled WGS sequence"/>
</dbReference>
<proteinExistence type="predicted"/>
<feature type="region of interest" description="Disordered" evidence="1">
    <location>
        <begin position="31"/>
        <end position="80"/>
    </location>
</feature>
<accession>A0A8S2ZMW7</accession>
<protein>
    <submittedName>
        <fullName evidence="2">Uncharacterized protein</fullName>
    </submittedName>
</protein>